<keyword evidence="2 13" id="KW-1003">Cell membrane</keyword>
<evidence type="ECO:0000256" key="4">
    <source>
        <dbReference type="ARBA" id="ARBA00022617"/>
    </source>
</evidence>
<dbReference type="EMBL" id="JOKG01000003">
    <property type="protein sequence ID" value="KEQ13583.1"/>
    <property type="molecule type" value="Genomic_DNA"/>
</dbReference>
<dbReference type="Proteomes" id="UP000028006">
    <property type="component" value="Unassembled WGS sequence"/>
</dbReference>
<comment type="function">
    <text evidence="12 13">Heme chaperone required for the biogenesis of c-type cytochromes. Transiently binds heme delivered by CcmC and transfers the heme to apo-cytochromes in a process facilitated by CcmF and CcmH.</text>
</comment>
<keyword evidence="5 13" id="KW-0812">Transmembrane</keyword>
<feature type="binding site" description="covalent" evidence="13 14">
    <location>
        <position position="124"/>
    </location>
    <ligand>
        <name>heme</name>
        <dbReference type="ChEBI" id="CHEBI:30413"/>
    </ligand>
</feature>
<dbReference type="RefSeq" id="WP_034876574.1">
    <property type="nucleotide sequence ID" value="NZ_JOKG01000003.1"/>
</dbReference>
<dbReference type="InterPro" id="IPR004329">
    <property type="entry name" value="CcmE"/>
</dbReference>
<dbReference type="InterPro" id="IPR012340">
    <property type="entry name" value="NA-bd_OB-fold"/>
</dbReference>
<keyword evidence="11 13" id="KW-0472">Membrane</keyword>
<keyword evidence="9 13" id="KW-1133">Transmembrane helix</keyword>
<evidence type="ECO:0000256" key="15">
    <source>
        <dbReference type="SAM" id="Phobius"/>
    </source>
</evidence>
<dbReference type="NCBIfam" id="NF009727">
    <property type="entry name" value="PRK13254.1-1"/>
    <property type="match status" value="1"/>
</dbReference>
<name>A0A081N560_9GAMM</name>
<dbReference type="PANTHER" id="PTHR34128:SF2">
    <property type="entry name" value="CYTOCHROME C-TYPE BIOGENESIS PROTEIN CCME HOMOLOG, MITOCHONDRIAL"/>
    <property type="match status" value="1"/>
</dbReference>
<dbReference type="Pfam" id="PF03100">
    <property type="entry name" value="CcmE"/>
    <property type="match status" value="1"/>
</dbReference>
<keyword evidence="7 13" id="KW-0201">Cytochrome c-type biogenesis</keyword>
<evidence type="ECO:0000256" key="12">
    <source>
        <dbReference type="ARBA" id="ARBA00056663"/>
    </source>
</evidence>
<keyword evidence="4 13" id="KW-0349">Heme</keyword>
<reference evidence="16 17" key="1">
    <citation type="submission" date="2014-06" db="EMBL/GenBank/DDBJ databases">
        <title>Whole Genome Sequences of Three Symbiotic Endozoicomonas Bacteria.</title>
        <authorList>
            <person name="Neave M.J."/>
            <person name="Apprill A."/>
            <person name="Voolstra C.R."/>
        </authorList>
    </citation>
    <scope>NUCLEOTIDE SEQUENCE [LARGE SCALE GENOMIC DNA]</scope>
    <source>
        <strain evidence="16 17">LMG 24815</strain>
    </source>
</reference>
<keyword evidence="17" id="KW-1185">Reference proteome</keyword>
<evidence type="ECO:0000256" key="5">
    <source>
        <dbReference type="ARBA" id="ARBA00022692"/>
    </source>
</evidence>
<evidence type="ECO:0000256" key="7">
    <source>
        <dbReference type="ARBA" id="ARBA00022748"/>
    </source>
</evidence>
<dbReference type="NCBIfam" id="NF009731">
    <property type="entry name" value="PRK13254.1-5"/>
    <property type="match status" value="1"/>
</dbReference>
<dbReference type="GO" id="GO:0046872">
    <property type="term" value="F:metal ion binding"/>
    <property type="evidence" value="ECO:0007669"/>
    <property type="project" value="UniProtKB-KW"/>
</dbReference>
<feature type="topological domain" description="Cytoplasmic" evidence="13">
    <location>
        <begin position="1"/>
        <end position="8"/>
    </location>
</feature>
<dbReference type="AlphaFoldDB" id="A0A081N560"/>
<dbReference type="GO" id="GO:0017003">
    <property type="term" value="P:protein-heme linkage"/>
    <property type="evidence" value="ECO:0007669"/>
    <property type="project" value="UniProtKB-UniRule"/>
</dbReference>
<feature type="transmembrane region" description="Helical" evidence="15">
    <location>
        <begin position="9"/>
        <end position="30"/>
    </location>
</feature>
<dbReference type="InterPro" id="IPR036127">
    <property type="entry name" value="CcmE-like_sf"/>
</dbReference>
<dbReference type="FunFam" id="2.40.50.140:FF:000104">
    <property type="entry name" value="Cytochrome c-type biogenesis protein CcmE"/>
    <property type="match status" value="1"/>
</dbReference>
<dbReference type="GO" id="GO:0005886">
    <property type="term" value="C:plasma membrane"/>
    <property type="evidence" value="ECO:0007669"/>
    <property type="project" value="UniProtKB-SubCell"/>
</dbReference>
<dbReference type="GO" id="GO:0017004">
    <property type="term" value="P:cytochrome complex assembly"/>
    <property type="evidence" value="ECO:0007669"/>
    <property type="project" value="UniProtKB-KW"/>
</dbReference>
<organism evidence="16 17">
    <name type="scientific">Endozoicomonas montiporae</name>
    <dbReference type="NCBI Taxonomy" id="1027273"/>
    <lineage>
        <taxon>Bacteria</taxon>
        <taxon>Pseudomonadati</taxon>
        <taxon>Pseudomonadota</taxon>
        <taxon>Gammaproteobacteria</taxon>
        <taxon>Oceanospirillales</taxon>
        <taxon>Endozoicomonadaceae</taxon>
        <taxon>Endozoicomonas</taxon>
    </lineage>
</organism>
<gene>
    <name evidence="13" type="primary">ccmE</name>
    <name evidence="13" type="synonym">cycJ</name>
    <name evidence="16" type="ORF">GZ77_14780</name>
</gene>
<evidence type="ECO:0000256" key="10">
    <source>
        <dbReference type="ARBA" id="ARBA00023004"/>
    </source>
</evidence>
<feature type="topological domain" description="Extracellular" evidence="13">
    <location>
        <begin position="30"/>
        <end position="155"/>
    </location>
</feature>
<dbReference type="NCBIfam" id="NF009729">
    <property type="entry name" value="PRK13254.1-3"/>
    <property type="match status" value="1"/>
</dbReference>
<comment type="subcellular location">
    <subcellularLocation>
        <location evidence="1">Cell inner membrane</location>
    </subcellularLocation>
    <subcellularLocation>
        <location evidence="13">Cell membrane</location>
        <topology evidence="13">Single-pass type II membrane protein</topology>
    </subcellularLocation>
</comment>
<protein>
    <recommendedName>
        <fullName evidence="13">Cytochrome c-type biogenesis protein CcmE</fullName>
    </recommendedName>
    <alternativeName>
        <fullName evidence="13">Cytochrome c maturation protein E</fullName>
    </alternativeName>
    <alternativeName>
        <fullName evidence="13">Heme chaperone CcmE</fullName>
    </alternativeName>
</protein>
<dbReference type="HAMAP" id="MF_01959">
    <property type="entry name" value="CcmE"/>
    <property type="match status" value="1"/>
</dbReference>
<evidence type="ECO:0000256" key="1">
    <source>
        <dbReference type="ARBA" id="ARBA00004533"/>
    </source>
</evidence>
<evidence type="ECO:0000256" key="11">
    <source>
        <dbReference type="ARBA" id="ARBA00023136"/>
    </source>
</evidence>
<accession>A0A081N560</accession>
<sequence length="155" mass="16760">MNPIRRQRLILVVLLVCGVGLAVTLMMLALKDNINHFYSPSRIVSGEAPLNSRFRAGGIVVPGSVSRDSGGLTVHFKITDGSAEVDVEYTGILPDLFRQGQSVVGTGKLDSQRRFVADEILAKHDENYMPPEVQKALENAAPHPIKKPGAEGGEE</sequence>
<evidence type="ECO:0000256" key="9">
    <source>
        <dbReference type="ARBA" id="ARBA00022989"/>
    </source>
</evidence>
<evidence type="ECO:0000256" key="2">
    <source>
        <dbReference type="ARBA" id="ARBA00022475"/>
    </source>
</evidence>
<keyword evidence="3" id="KW-0997">Cell inner membrane</keyword>
<dbReference type="eggNOG" id="COG2332">
    <property type="taxonomic scope" value="Bacteria"/>
</dbReference>
<keyword evidence="8 13" id="KW-0735">Signal-anchor</keyword>
<proteinExistence type="inferred from homology"/>
<dbReference type="Gene3D" id="2.40.50.140">
    <property type="entry name" value="Nucleic acid-binding proteins"/>
    <property type="match status" value="1"/>
</dbReference>
<evidence type="ECO:0000313" key="17">
    <source>
        <dbReference type="Proteomes" id="UP000028006"/>
    </source>
</evidence>
<keyword evidence="6 13" id="KW-0479">Metal-binding</keyword>
<evidence type="ECO:0000256" key="14">
    <source>
        <dbReference type="PIRSR" id="PIRSR604329-50"/>
    </source>
</evidence>
<comment type="caution">
    <text evidence="16">The sequence shown here is derived from an EMBL/GenBank/DDBJ whole genome shotgun (WGS) entry which is preliminary data.</text>
</comment>
<evidence type="ECO:0000313" key="16">
    <source>
        <dbReference type="EMBL" id="KEQ13583.1"/>
    </source>
</evidence>
<comment type="similarity">
    <text evidence="13">Belongs to the CcmE/CycJ family.</text>
</comment>
<evidence type="ECO:0000256" key="3">
    <source>
        <dbReference type="ARBA" id="ARBA00022519"/>
    </source>
</evidence>
<dbReference type="SUPFAM" id="SSF82093">
    <property type="entry name" value="Heme chaperone CcmE"/>
    <property type="match status" value="1"/>
</dbReference>
<keyword evidence="10 13" id="KW-0408">Iron</keyword>
<evidence type="ECO:0000256" key="6">
    <source>
        <dbReference type="ARBA" id="ARBA00022723"/>
    </source>
</evidence>
<dbReference type="PANTHER" id="PTHR34128">
    <property type="entry name" value="CYTOCHROME C-TYPE BIOGENESIS PROTEIN CCME HOMOLOG, MITOCHONDRIAL"/>
    <property type="match status" value="1"/>
</dbReference>
<feature type="binding site" description="axial binding residue" evidence="13 14">
    <location>
        <position position="128"/>
    </location>
    <ligand>
        <name>heme</name>
        <dbReference type="ChEBI" id="CHEBI:30413"/>
    </ligand>
    <ligandPart>
        <name>Fe</name>
        <dbReference type="ChEBI" id="CHEBI:18248"/>
    </ligandPart>
</feature>
<evidence type="ECO:0000256" key="13">
    <source>
        <dbReference type="HAMAP-Rule" id="MF_01959"/>
    </source>
</evidence>
<dbReference type="GO" id="GO:0020037">
    <property type="term" value="F:heme binding"/>
    <property type="evidence" value="ECO:0007669"/>
    <property type="project" value="InterPro"/>
</dbReference>
<evidence type="ECO:0000256" key="8">
    <source>
        <dbReference type="ARBA" id="ARBA00022968"/>
    </source>
</evidence>